<keyword evidence="2 4" id="KW-0238">DNA-binding</keyword>
<gene>
    <name evidence="6" type="ORF">Afil01_10320</name>
</gene>
<keyword evidence="3" id="KW-0804">Transcription</keyword>
<evidence type="ECO:0000259" key="5">
    <source>
        <dbReference type="PROSITE" id="PS50977"/>
    </source>
</evidence>
<protein>
    <submittedName>
        <fullName evidence="6">TetR family transcriptional regulator</fullName>
    </submittedName>
</protein>
<dbReference type="InterPro" id="IPR001647">
    <property type="entry name" value="HTH_TetR"/>
</dbReference>
<dbReference type="Gene3D" id="1.10.357.10">
    <property type="entry name" value="Tetracycline Repressor, domain 2"/>
    <property type="match status" value="1"/>
</dbReference>
<reference evidence="6" key="1">
    <citation type="submission" date="2023-03" db="EMBL/GenBank/DDBJ databases">
        <title>Actinorhabdospora filicis NBRC 111898.</title>
        <authorList>
            <person name="Ichikawa N."/>
            <person name="Sato H."/>
            <person name="Tonouchi N."/>
        </authorList>
    </citation>
    <scope>NUCLEOTIDE SEQUENCE</scope>
    <source>
        <strain evidence="6">NBRC 111898</strain>
    </source>
</reference>
<accession>A0A9W6SFI9</accession>
<evidence type="ECO:0000256" key="1">
    <source>
        <dbReference type="ARBA" id="ARBA00023015"/>
    </source>
</evidence>
<dbReference type="InterPro" id="IPR050109">
    <property type="entry name" value="HTH-type_TetR-like_transc_reg"/>
</dbReference>
<dbReference type="SUPFAM" id="SSF46689">
    <property type="entry name" value="Homeodomain-like"/>
    <property type="match status" value="1"/>
</dbReference>
<proteinExistence type="predicted"/>
<dbReference type="PANTHER" id="PTHR30055">
    <property type="entry name" value="HTH-TYPE TRANSCRIPTIONAL REGULATOR RUTR"/>
    <property type="match status" value="1"/>
</dbReference>
<comment type="caution">
    <text evidence="6">The sequence shown here is derived from an EMBL/GenBank/DDBJ whole genome shotgun (WGS) entry which is preliminary data.</text>
</comment>
<dbReference type="InterPro" id="IPR036271">
    <property type="entry name" value="Tet_transcr_reg_TetR-rel_C_sf"/>
</dbReference>
<feature type="DNA-binding region" description="H-T-H motif" evidence="4">
    <location>
        <begin position="32"/>
        <end position="51"/>
    </location>
</feature>
<dbReference type="Pfam" id="PF21597">
    <property type="entry name" value="TetR_C_43"/>
    <property type="match status" value="1"/>
</dbReference>
<dbReference type="EMBL" id="BSTX01000001">
    <property type="protein sequence ID" value="GLZ76225.1"/>
    <property type="molecule type" value="Genomic_DNA"/>
</dbReference>
<dbReference type="GO" id="GO:0000976">
    <property type="term" value="F:transcription cis-regulatory region binding"/>
    <property type="evidence" value="ECO:0007669"/>
    <property type="project" value="TreeGrafter"/>
</dbReference>
<evidence type="ECO:0000256" key="3">
    <source>
        <dbReference type="ARBA" id="ARBA00023163"/>
    </source>
</evidence>
<sequence length="183" mass="19441">MPEAIRADARRNRDLLLAAAREAFAESGTEASLRDVARRAGVGIGTLYRHFPNREAVLEALTGEDFDRLATRGAELAAAEPYGALLTWLRELGAVQRSMKGLPESVLAATRDHASDLHASCEGMQKAGASLLARAQEAGVVRGDLSPLELLALVAGVAWAADYATGDAFFERLLTVAVEGIRA</sequence>
<dbReference type="PRINTS" id="PR00455">
    <property type="entry name" value="HTHTETR"/>
</dbReference>
<dbReference type="InterPro" id="IPR009057">
    <property type="entry name" value="Homeodomain-like_sf"/>
</dbReference>
<dbReference type="RefSeq" id="WP_285661409.1">
    <property type="nucleotide sequence ID" value="NZ_BSTX01000001.1"/>
</dbReference>
<dbReference type="InterPro" id="IPR049445">
    <property type="entry name" value="TetR_SbtR-like_C"/>
</dbReference>
<evidence type="ECO:0000256" key="4">
    <source>
        <dbReference type="PROSITE-ProRule" id="PRU00335"/>
    </source>
</evidence>
<dbReference type="Proteomes" id="UP001165079">
    <property type="component" value="Unassembled WGS sequence"/>
</dbReference>
<dbReference type="GO" id="GO:0003700">
    <property type="term" value="F:DNA-binding transcription factor activity"/>
    <property type="evidence" value="ECO:0007669"/>
    <property type="project" value="TreeGrafter"/>
</dbReference>
<dbReference type="SUPFAM" id="SSF48498">
    <property type="entry name" value="Tetracyclin repressor-like, C-terminal domain"/>
    <property type="match status" value="1"/>
</dbReference>
<evidence type="ECO:0000313" key="6">
    <source>
        <dbReference type="EMBL" id="GLZ76225.1"/>
    </source>
</evidence>
<dbReference type="PANTHER" id="PTHR30055:SF234">
    <property type="entry name" value="HTH-TYPE TRANSCRIPTIONAL REGULATOR BETI"/>
    <property type="match status" value="1"/>
</dbReference>
<evidence type="ECO:0000256" key="2">
    <source>
        <dbReference type="ARBA" id="ARBA00023125"/>
    </source>
</evidence>
<dbReference type="PROSITE" id="PS50977">
    <property type="entry name" value="HTH_TETR_2"/>
    <property type="match status" value="1"/>
</dbReference>
<dbReference type="Pfam" id="PF00440">
    <property type="entry name" value="TetR_N"/>
    <property type="match status" value="1"/>
</dbReference>
<keyword evidence="7" id="KW-1185">Reference proteome</keyword>
<dbReference type="AlphaFoldDB" id="A0A9W6SFI9"/>
<keyword evidence="1" id="KW-0805">Transcription regulation</keyword>
<organism evidence="6 7">
    <name type="scientific">Actinorhabdospora filicis</name>
    <dbReference type="NCBI Taxonomy" id="1785913"/>
    <lineage>
        <taxon>Bacteria</taxon>
        <taxon>Bacillati</taxon>
        <taxon>Actinomycetota</taxon>
        <taxon>Actinomycetes</taxon>
        <taxon>Micromonosporales</taxon>
        <taxon>Micromonosporaceae</taxon>
        <taxon>Actinorhabdospora</taxon>
    </lineage>
</organism>
<name>A0A9W6SFI9_9ACTN</name>
<evidence type="ECO:0000313" key="7">
    <source>
        <dbReference type="Proteomes" id="UP001165079"/>
    </source>
</evidence>
<feature type="domain" description="HTH tetR-type" evidence="5">
    <location>
        <begin position="10"/>
        <end position="69"/>
    </location>
</feature>